<feature type="repeat" description="ANK" evidence="3">
    <location>
        <begin position="557"/>
        <end position="589"/>
    </location>
</feature>
<feature type="compositionally biased region" description="Basic and acidic residues" evidence="4">
    <location>
        <begin position="656"/>
        <end position="675"/>
    </location>
</feature>
<feature type="region of interest" description="Disordered" evidence="4">
    <location>
        <begin position="199"/>
        <end position="225"/>
    </location>
</feature>
<dbReference type="SUPFAM" id="SSF48403">
    <property type="entry name" value="Ankyrin repeat"/>
    <property type="match status" value="1"/>
</dbReference>
<evidence type="ECO:0000313" key="6">
    <source>
        <dbReference type="EMBL" id="RGP74215.1"/>
    </source>
</evidence>
<dbReference type="PROSITE" id="PS50297">
    <property type="entry name" value="ANK_REP_REGION"/>
    <property type="match status" value="2"/>
</dbReference>
<name>A0A395SQG6_FUSSP</name>
<dbReference type="EMBL" id="PXOF01000023">
    <property type="protein sequence ID" value="RGP74215.1"/>
    <property type="molecule type" value="Genomic_DNA"/>
</dbReference>
<evidence type="ECO:0000256" key="5">
    <source>
        <dbReference type="SAM" id="SignalP"/>
    </source>
</evidence>
<comment type="caution">
    <text evidence="6">The sequence shown here is derived from an EMBL/GenBank/DDBJ whole genome shotgun (WGS) entry which is preliminary data.</text>
</comment>
<dbReference type="SMART" id="SM00248">
    <property type="entry name" value="ANK"/>
    <property type="match status" value="3"/>
</dbReference>
<protein>
    <submittedName>
        <fullName evidence="6">E3 ubiquitin-ligase hace1</fullName>
    </submittedName>
</protein>
<accession>A0A395SQG6</accession>
<reference evidence="6 7" key="1">
    <citation type="journal article" date="2018" name="PLoS Pathog.">
        <title>Evolution of structural diversity of trichothecenes, a family of toxins produced by plant pathogenic and entomopathogenic fungi.</title>
        <authorList>
            <person name="Proctor R.H."/>
            <person name="McCormick S.P."/>
            <person name="Kim H.S."/>
            <person name="Cardoza R.E."/>
            <person name="Stanley A.M."/>
            <person name="Lindo L."/>
            <person name="Kelly A."/>
            <person name="Brown D.W."/>
            <person name="Lee T."/>
            <person name="Vaughan M.M."/>
            <person name="Alexander N.J."/>
            <person name="Busman M."/>
            <person name="Gutierrez S."/>
        </authorList>
    </citation>
    <scope>NUCLEOTIDE SEQUENCE [LARGE SCALE GENOMIC DNA]</scope>
    <source>
        <strain evidence="6 7">NRRL 3299</strain>
    </source>
</reference>
<keyword evidence="5" id="KW-0732">Signal</keyword>
<dbReference type="STRING" id="5514.A0A395SQG6"/>
<keyword evidence="2 3" id="KW-0040">ANK repeat</keyword>
<dbReference type="Pfam" id="PF12796">
    <property type="entry name" value="Ank_2"/>
    <property type="match status" value="2"/>
</dbReference>
<proteinExistence type="predicted"/>
<dbReference type="Proteomes" id="UP000266152">
    <property type="component" value="Unassembled WGS sequence"/>
</dbReference>
<dbReference type="Gene3D" id="1.25.40.20">
    <property type="entry name" value="Ankyrin repeat-containing domain"/>
    <property type="match status" value="1"/>
</dbReference>
<feature type="chain" id="PRO_5017293055" evidence="5">
    <location>
        <begin position="18"/>
        <end position="783"/>
    </location>
</feature>
<gene>
    <name evidence="6" type="ORF">FSPOR_1910</name>
</gene>
<dbReference type="InterPro" id="IPR002110">
    <property type="entry name" value="Ankyrin_rpt"/>
</dbReference>
<dbReference type="PROSITE" id="PS50088">
    <property type="entry name" value="ANK_REPEAT"/>
    <property type="match status" value="2"/>
</dbReference>
<evidence type="ECO:0000256" key="3">
    <source>
        <dbReference type="PROSITE-ProRule" id="PRU00023"/>
    </source>
</evidence>
<feature type="repeat" description="ANK" evidence="3">
    <location>
        <begin position="478"/>
        <end position="510"/>
    </location>
</feature>
<evidence type="ECO:0000256" key="4">
    <source>
        <dbReference type="SAM" id="MobiDB-lite"/>
    </source>
</evidence>
<evidence type="ECO:0000256" key="2">
    <source>
        <dbReference type="ARBA" id="ARBA00023043"/>
    </source>
</evidence>
<organism evidence="6 7">
    <name type="scientific">Fusarium sporotrichioides</name>
    <dbReference type="NCBI Taxonomy" id="5514"/>
    <lineage>
        <taxon>Eukaryota</taxon>
        <taxon>Fungi</taxon>
        <taxon>Dikarya</taxon>
        <taxon>Ascomycota</taxon>
        <taxon>Pezizomycotina</taxon>
        <taxon>Sordariomycetes</taxon>
        <taxon>Hypocreomycetidae</taxon>
        <taxon>Hypocreales</taxon>
        <taxon>Nectriaceae</taxon>
        <taxon>Fusarium</taxon>
    </lineage>
</organism>
<feature type="compositionally biased region" description="Low complexity" evidence="4">
    <location>
        <begin position="684"/>
        <end position="694"/>
    </location>
</feature>
<evidence type="ECO:0000256" key="1">
    <source>
        <dbReference type="ARBA" id="ARBA00022737"/>
    </source>
</evidence>
<keyword evidence="7" id="KW-1185">Reference proteome</keyword>
<dbReference type="InterPro" id="IPR036770">
    <property type="entry name" value="Ankyrin_rpt-contain_sf"/>
</dbReference>
<dbReference type="AlphaFoldDB" id="A0A395SQG6"/>
<keyword evidence="1" id="KW-0677">Repeat</keyword>
<feature type="region of interest" description="Disordered" evidence="4">
    <location>
        <begin position="656"/>
        <end position="701"/>
    </location>
</feature>
<evidence type="ECO:0000313" key="7">
    <source>
        <dbReference type="Proteomes" id="UP000266152"/>
    </source>
</evidence>
<dbReference type="PANTHER" id="PTHR24161:SF121">
    <property type="entry name" value="M-PHASE PHOSPHOPROTEIN 8"/>
    <property type="match status" value="1"/>
</dbReference>
<sequence length="783" mass="88054">MAEFASAILSFVVAGLASWRRIDQVISSIKNAPRNVEHWKVVGGVLAESLRLMDTRIRARHGNLTRPEQNLCKAIDKFTRDFMDDLQKLERTIDPRRSGNKYWLPLKLKLQEDSQLLERLSRNTQIFQLSAIGLSLLDPPSASASGPIVRVNRVQQFLDGIGDDNPEQLDKEEQPDLNRWREALYEVADVAAQREFPDPVAANASPPITPNTFNSNDAPRRPSGVISPEELRYRFEAAISRSKRMHEAGLPMIAKKAHEEAIQHRQEMQSTDEDVIATPFSISVEMEVSYIRIIKACVPNIKSYEALAWERLKNLRERLLEQSGLDINPEFCDEQEKVGILCAELGDREEAIEFLRLSLNTYLSDHSHNADKIQRISMLICEQYERLGQWDNLDAFKRILSKRLLFDPTSEPNALVKTISWCHKHDFQAADREGRLSIPDEYLVNGTLLHTAAADMSIQPEVIHQLMLTVYHAAPDTNGDTPLLAAVQHSNITVLRALLRVTGSVHVRDARNGTPLHRCDNEETMELLLEEMKKPVHHSPSAEVGLKLVHIDSTDAYGTTALHKACDKGNERMVRLLLREGADVNLVSGLNETPLMIACAPSEYKGRKKLNRDRQRILEMLVNRNADTTYKDDRGNPAVTKSLKIRGYSDAEIERMLSPDPRRRFTRNLGHERNSDSTVDGSERSSSMTLSTSSPVELAGDIPTRPYELDIVGGTPPHFNHNIPTHDTLSNLQLAELEGSMSGATAVETSHRTVNGTAEPSNQKFLVTGTMKSIRRKMRMLGG</sequence>
<feature type="signal peptide" evidence="5">
    <location>
        <begin position="1"/>
        <end position="17"/>
    </location>
</feature>
<dbReference type="PANTHER" id="PTHR24161">
    <property type="entry name" value="ANK_REP_REGION DOMAIN-CONTAINING PROTEIN-RELATED"/>
    <property type="match status" value="1"/>
</dbReference>
<dbReference type="GO" id="GO:0016874">
    <property type="term" value="F:ligase activity"/>
    <property type="evidence" value="ECO:0007669"/>
    <property type="project" value="UniProtKB-KW"/>
</dbReference>
<keyword evidence="6" id="KW-0436">Ligase</keyword>